<feature type="transmembrane region" description="Helical" evidence="6">
    <location>
        <begin position="180"/>
        <end position="205"/>
    </location>
</feature>
<evidence type="ECO:0000256" key="1">
    <source>
        <dbReference type="ARBA" id="ARBA00004141"/>
    </source>
</evidence>
<reference evidence="8 9" key="1">
    <citation type="journal article" date="2022" name="Mar. Drugs">
        <title>Bioassay-Guided Fractionation Leads to the Detection of Cholic Acid Generated by the Rare Thalassomonas sp.</title>
        <authorList>
            <person name="Pheiffer F."/>
            <person name="Schneider Y.K."/>
            <person name="Hansen E.H."/>
            <person name="Andersen J.H."/>
            <person name="Isaksson J."/>
            <person name="Busche T."/>
            <person name="R C."/>
            <person name="Kalinowski J."/>
            <person name="Zyl L.V."/>
            <person name="Trindade M."/>
        </authorList>
    </citation>
    <scope>NUCLEOTIDE SEQUENCE [LARGE SCALE GENOMIC DNA]</scope>
    <source>
        <strain evidence="8 9">A5K-61T</strain>
    </source>
</reference>
<feature type="transmembrane region" description="Helical" evidence="6">
    <location>
        <begin position="12"/>
        <end position="33"/>
    </location>
</feature>
<protein>
    <submittedName>
        <fullName evidence="8">Sulfite exporter TauE/SafE family protein</fullName>
    </submittedName>
</protein>
<dbReference type="RefSeq" id="WP_274050870.1">
    <property type="nucleotide sequence ID" value="NZ_CP059693.1"/>
</dbReference>
<evidence type="ECO:0000313" key="8">
    <source>
        <dbReference type="EMBL" id="WDE10804.1"/>
    </source>
</evidence>
<dbReference type="PANTHER" id="PTHR32234">
    <property type="entry name" value="THIOL:DISULFIDE INTERCHANGE PROTEIN DSBD"/>
    <property type="match status" value="1"/>
</dbReference>
<proteinExistence type="predicted"/>
<gene>
    <name evidence="8" type="ORF">H3N35_21545</name>
</gene>
<keyword evidence="9" id="KW-1185">Reference proteome</keyword>
<feature type="transmembrane region" description="Helical" evidence="6">
    <location>
        <begin position="102"/>
        <end position="123"/>
    </location>
</feature>
<organism evidence="8 9">
    <name type="scientific">Thalassomonas haliotis</name>
    <dbReference type="NCBI Taxonomy" id="485448"/>
    <lineage>
        <taxon>Bacteria</taxon>
        <taxon>Pseudomonadati</taxon>
        <taxon>Pseudomonadota</taxon>
        <taxon>Gammaproteobacteria</taxon>
        <taxon>Alteromonadales</taxon>
        <taxon>Colwelliaceae</taxon>
        <taxon>Thalassomonas</taxon>
    </lineage>
</organism>
<feature type="transmembrane region" description="Helical" evidence="6">
    <location>
        <begin position="67"/>
        <end position="90"/>
    </location>
</feature>
<keyword evidence="5 6" id="KW-0472">Membrane</keyword>
<comment type="subcellular location">
    <subcellularLocation>
        <location evidence="1">Membrane</location>
        <topology evidence="1">Multi-pass membrane protein</topology>
    </subcellularLocation>
</comment>
<dbReference type="PANTHER" id="PTHR32234:SF0">
    <property type="entry name" value="THIOL:DISULFIDE INTERCHANGE PROTEIN DSBD"/>
    <property type="match status" value="1"/>
</dbReference>
<keyword evidence="4 6" id="KW-1133">Transmembrane helix</keyword>
<evidence type="ECO:0000256" key="3">
    <source>
        <dbReference type="ARBA" id="ARBA00022748"/>
    </source>
</evidence>
<sequence length="245" mass="26336">MEAFLETNIGVYLSAGQFSFISLAMVYLAGLLTSTTPCVYPMIPITVGVFSLETAHKAQAKSLAGRLFGPLIYVAGLALVYGSLGIFAAATGKMFGEISTSPLGYILIANLCFIFALSMMGYLKIPLAHSGQPGQQWLKKLTNPYLRLFFIGAASGLVAAPCTAPVLGMLLMYIATTGDLVYGGVLMVIFAYGLGSLLLLFAFCSQWLSRLPKSGRWLDISKIFMALLMLLTGEYFLTEAGKLLF</sequence>
<evidence type="ECO:0000259" key="7">
    <source>
        <dbReference type="Pfam" id="PF02683"/>
    </source>
</evidence>
<keyword evidence="2 6" id="KW-0812">Transmembrane</keyword>
<feature type="transmembrane region" description="Helical" evidence="6">
    <location>
        <begin position="144"/>
        <end position="174"/>
    </location>
</feature>
<dbReference type="InterPro" id="IPR003834">
    <property type="entry name" value="Cyt_c_assmbl_TM_dom"/>
</dbReference>
<evidence type="ECO:0000313" key="9">
    <source>
        <dbReference type="Proteomes" id="UP001215231"/>
    </source>
</evidence>
<dbReference type="Proteomes" id="UP001215231">
    <property type="component" value="Chromosome"/>
</dbReference>
<evidence type="ECO:0000256" key="4">
    <source>
        <dbReference type="ARBA" id="ARBA00022989"/>
    </source>
</evidence>
<name>A0ABY7VAX8_9GAMM</name>
<keyword evidence="3" id="KW-0201">Cytochrome c-type biogenesis</keyword>
<feature type="transmembrane region" description="Helical" evidence="6">
    <location>
        <begin position="217"/>
        <end position="237"/>
    </location>
</feature>
<evidence type="ECO:0000256" key="2">
    <source>
        <dbReference type="ARBA" id="ARBA00022692"/>
    </source>
</evidence>
<feature type="domain" description="Cytochrome C biogenesis protein transmembrane" evidence="7">
    <location>
        <begin position="22"/>
        <end position="235"/>
    </location>
</feature>
<evidence type="ECO:0000256" key="6">
    <source>
        <dbReference type="SAM" id="Phobius"/>
    </source>
</evidence>
<evidence type="ECO:0000256" key="5">
    <source>
        <dbReference type="ARBA" id="ARBA00023136"/>
    </source>
</evidence>
<dbReference type="EMBL" id="CP059693">
    <property type="protein sequence ID" value="WDE10804.1"/>
    <property type="molecule type" value="Genomic_DNA"/>
</dbReference>
<dbReference type="Pfam" id="PF02683">
    <property type="entry name" value="DsbD_TM"/>
    <property type="match status" value="1"/>
</dbReference>
<accession>A0ABY7VAX8</accession>